<evidence type="ECO:0000256" key="4">
    <source>
        <dbReference type="ARBA" id="ARBA00022679"/>
    </source>
</evidence>
<dbReference type="PROSITE" id="PS51186">
    <property type="entry name" value="GNAT"/>
    <property type="match status" value="1"/>
</dbReference>
<dbReference type="GO" id="GO:0047663">
    <property type="term" value="F:aminoglycoside 6'-N-acetyltransferase activity"/>
    <property type="evidence" value="ECO:0007669"/>
    <property type="project" value="UniProtKB-EC"/>
</dbReference>
<dbReference type="InterPro" id="IPR024170">
    <property type="entry name" value="Aminoglycoside_N6-AcTrfrase"/>
</dbReference>
<dbReference type="EC" id="2.3.1.82" evidence="2 9"/>
<comment type="subunit">
    <text evidence="1 9">Homodimer.</text>
</comment>
<sequence>MIVIASAGSEHLDGWALLRHVLWDEVSVAEHRAEAEEQLAEPERFLNLVALDGDAVAGFAEASIRHEYVNGCEDSPVLFLEGICVAPDARRRGIARKLVAAVADWGRAQGIREFASDTWHDDLESHAFHLAAGFAETERVVYFRQEL</sequence>
<dbReference type="CDD" id="cd04301">
    <property type="entry name" value="NAT_SF"/>
    <property type="match status" value="1"/>
</dbReference>
<dbReference type="EMBL" id="BJYR01000015">
    <property type="protein sequence ID" value="GEO00473.1"/>
    <property type="molecule type" value="Genomic_DNA"/>
</dbReference>
<dbReference type="PANTHER" id="PTHR43877">
    <property type="entry name" value="AMINOALKYLPHOSPHONATE N-ACETYLTRANSFERASE-RELATED-RELATED"/>
    <property type="match status" value="1"/>
</dbReference>
<dbReference type="PIRSF" id="PIRSF000452">
    <property type="entry name" value="6-N-acetyltransf"/>
    <property type="match status" value="1"/>
</dbReference>
<dbReference type="Gene3D" id="3.40.630.30">
    <property type="match status" value="1"/>
</dbReference>
<evidence type="ECO:0000256" key="9">
    <source>
        <dbReference type="PIRNR" id="PIRNR000452"/>
    </source>
</evidence>
<dbReference type="InterPro" id="IPR016181">
    <property type="entry name" value="Acyl_CoA_acyltransferase"/>
</dbReference>
<keyword evidence="12" id="KW-1185">Reference proteome</keyword>
<evidence type="ECO:0000256" key="3">
    <source>
        <dbReference type="ARBA" id="ARBA00017677"/>
    </source>
</evidence>
<accession>A0A512AL95</accession>
<keyword evidence="6 9" id="KW-0012">Acyltransferase</keyword>
<dbReference type="RefSeq" id="WP_246135179.1">
    <property type="nucleotide sequence ID" value="NZ_BJYR01000015.1"/>
</dbReference>
<protein>
    <recommendedName>
        <fullName evidence="3 9">Aminoglycoside N(6')-acetyltransferase type 1</fullName>
        <ecNumber evidence="2 9">2.3.1.82</ecNumber>
    </recommendedName>
    <alternativeName>
        <fullName evidence="7 9">Aminoglycoside resistance protein</fullName>
    </alternativeName>
</protein>
<evidence type="ECO:0000256" key="2">
    <source>
        <dbReference type="ARBA" id="ARBA00012888"/>
    </source>
</evidence>
<dbReference type="InterPro" id="IPR000182">
    <property type="entry name" value="GNAT_dom"/>
</dbReference>
<dbReference type="Proteomes" id="UP000321464">
    <property type="component" value="Unassembled WGS sequence"/>
</dbReference>
<proteinExistence type="predicted"/>
<comment type="function">
    <text evidence="9">Catalyzes the transfer of an acetyl group from acetyl-CoA to the 6'-amino group of aminoglycoside molecules conferring resistance to antibiotics containing the purpurosamine ring.</text>
</comment>
<evidence type="ECO:0000313" key="12">
    <source>
        <dbReference type="Proteomes" id="UP000321464"/>
    </source>
</evidence>
<evidence type="ECO:0000256" key="6">
    <source>
        <dbReference type="ARBA" id="ARBA00023315"/>
    </source>
</evidence>
<dbReference type="NCBIfam" id="NF043067">
    <property type="entry name" value="AAC_6p_group_E"/>
    <property type="match status" value="1"/>
</dbReference>
<comment type="catalytic activity">
    <reaction evidence="8 9">
        <text>kanamycin B + acetyl-CoA = N(6')-acetylkanamycin B + CoA + H(+)</text>
        <dbReference type="Rhea" id="RHEA:16449"/>
        <dbReference type="ChEBI" id="CHEBI:15378"/>
        <dbReference type="ChEBI" id="CHEBI:57287"/>
        <dbReference type="ChEBI" id="CHEBI:57288"/>
        <dbReference type="ChEBI" id="CHEBI:58390"/>
        <dbReference type="ChEBI" id="CHEBI:58549"/>
        <dbReference type="EC" id="2.3.1.82"/>
    </reaction>
</comment>
<reference evidence="11 12" key="1">
    <citation type="submission" date="2019-07" db="EMBL/GenBank/DDBJ databases">
        <title>Whole genome shotgun sequence of Novosphingobium sediminis NBRC 106119.</title>
        <authorList>
            <person name="Hosoyama A."/>
            <person name="Uohara A."/>
            <person name="Ohji S."/>
            <person name="Ichikawa N."/>
        </authorList>
    </citation>
    <scope>NUCLEOTIDE SEQUENCE [LARGE SCALE GENOMIC DNA]</scope>
    <source>
        <strain evidence="11 12">NBRC 106119</strain>
    </source>
</reference>
<keyword evidence="4 9" id="KW-0808">Transferase</keyword>
<dbReference type="InterPro" id="IPR050832">
    <property type="entry name" value="Bact_Acetyltransf"/>
</dbReference>
<evidence type="ECO:0000256" key="8">
    <source>
        <dbReference type="ARBA" id="ARBA00048923"/>
    </source>
</evidence>
<dbReference type="GO" id="GO:0046677">
    <property type="term" value="P:response to antibiotic"/>
    <property type="evidence" value="ECO:0007669"/>
    <property type="project" value="UniProtKB-KW"/>
</dbReference>
<keyword evidence="5 9" id="KW-0046">Antibiotic resistance</keyword>
<feature type="domain" description="N-acetyltransferase" evidence="10">
    <location>
        <begin position="2"/>
        <end position="147"/>
    </location>
</feature>
<gene>
    <name evidence="11" type="ORF">NSE01_23050</name>
</gene>
<evidence type="ECO:0000259" key="10">
    <source>
        <dbReference type="PROSITE" id="PS51186"/>
    </source>
</evidence>
<organism evidence="11 12">
    <name type="scientific">Novosphingobium sediminis</name>
    <dbReference type="NCBI Taxonomy" id="707214"/>
    <lineage>
        <taxon>Bacteria</taxon>
        <taxon>Pseudomonadati</taxon>
        <taxon>Pseudomonadota</taxon>
        <taxon>Alphaproteobacteria</taxon>
        <taxon>Sphingomonadales</taxon>
        <taxon>Sphingomonadaceae</taxon>
        <taxon>Novosphingobium</taxon>
    </lineage>
</organism>
<evidence type="ECO:0000313" key="11">
    <source>
        <dbReference type="EMBL" id="GEO00473.1"/>
    </source>
</evidence>
<dbReference type="Pfam" id="PF00583">
    <property type="entry name" value="Acetyltransf_1"/>
    <property type="match status" value="1"/>
</dbReference>
<dbReference type="SUPFAM" id="SSF55729">
    <property type="entry name" value="Acyl-CoA N-acyltransferases (Nat)"/>
    <property type="match status" value="1"/>
</dbReference>
<evidence type="ECO:0000256" key="7">
    <source>
        <dbReference type="ARBA" id="ARBA00029660"/>
    </source>
</evidence>
<evidence type="ECO:0000256" key="1">
    <source>
        <dbReference type="ARBA" id="ARBA00011738"/>
    </source>
</evidence>
<dbReference type="AlphaFoldDB" id="A0A512AL95"/>
<evidence type="ECO:0000256" key="5">
    <source>
        <dbReference type="ARBA" id="ARBA00023251"/>
    </source>
</evidence>
<comment type="caution">
    <text evidence="11">The sequence shown here is derived from an EMBL/GenBank/DDBJ whole genome shotgun (WGS) entry which is preliminary data.</text>
</comment>
<name>A0A512AL95_9SPHN</name>